<feature type="domain" description="PsbP C-terminal" evidence="2">
    <location>
        <begin position="166"/>
        <end position="262"/>
    </location>
</feature>
<dbReference type="Gene3D" id="3.40.1000.10">
    <property type="entry name" value="Mog1/PsbP, alpha/beta/alpha sandwich"/>
    <property type="match status" value="1"/>
</dbReference>
<feature type="signal peptide" evidence="1">
    <location>
        <begin position="1"/>
        <end position="15"/>
    </location>
</feature>
<evidence type="ECO:0000313" key="4">
    <source>
        <dbReference type="Proteomes" id="UP001165065"/>
    </source>
</evidence>
<proteinExistence type="predicted"/>
<dbReference type="EMBL" id="BRYA01000137">
    <property type="protein sequence ID" value="GMI40844.1"/>
    <property type="molecule type" value="Genomic_DNA"/>
</dbReference>
<dbReference type="GO" id="GO:0015979">
    <property type="term" value="P:photosynthesis"/>
    <property type="evidence" value="ECO:0007669"/>
    <property type="project" value="InterPro"/>
</dbReference>
<dbReference type="AlphaFoldDB" id="A0A9W7G9H9"/>
<keyword evidence="4" id="KW-1185">Reference proteome</keyword>
<dbReference type="InterPro" id="IPR016123">
    <property type="entry name" value="Mog1/PsbP_a/b/a-sand"/>
</dbReference>
<dbReference type="OrthoDB" id="188627at2759"/>
<name>A0A9W7G9H9_9STRA</name>
<dbReference type="Proteomes" id="UP001165065">
    <property type="component" value="Unassembled WGS sequence"/>
</dbReference>
<accession>A0A9W7G9H9</accession>
<evidence type="ECO:0000259" key="2">
    <source>
        <dbReference type="Pfam" id="PF01789"/>
    </source>
</evidence>
<sequence length="281" mass="30485">MLLLNLLILIVPSLTFNLAPISQKTRLISPLSSLPSSTSSSSQSSSTSSLRRAFLKSALSLPLLPLLPSPSYAFGKLSTLNSKLSSYGLPPLSPPKGFSPLLQPYGLGSNRTPVLIAFNHPGDWVVTLPSNDVNGEDGTVQAGNYAKGDTATFYVAEGEKGDVGDKDVAERCLRKAISQKGDNVYQNFKVLGVKEEDREGKKYSVVDFKYELLTGAGFEVDRRGVAAITNVGGNAGVLWTATLTPRYKKMGEDMKNIVESFRAYSEGIQFERITYDEYGRV</sequence>
<gene>
    <name evidence="3" type="ORF">TrCOL_g11034</name>
</gene>
<comment type="caution">
    <text evidence="3">The sequence shown here is derived from an EMBL/GenBank/DDBJ whole genome shotgun (WGS) entry which is preliminary data.</text>
</comment>
<evidence type="ECO:0000256" key="1">
    <source>
        <dbReference type="SAM" id="SignalP"/>
    </source>
</evidence>
<dbReference type="GO" id="GO:0019898">
    <property type="term" value="C:extrinsic component of membrane"/>
    <property type="evidence" value="ECO:0007669"/>
    <property type="project" value="InterPro"/>
</dbReference>
<dbReference type="GO" id="GO:0009523">
    <property type="term" value="C:photosystem II"/>
    <property type="evidence" value="ECO:0007669"/>
    <property type="project" value="InterPro"/>
</dbReference>
<keyword evidence="1" id="KW-0732">Signal</keyword>
<organism evidence="3 4">
    <name type="scientific">Triparma columacea</name>
    <dbReference type="NCBI Taxonomy" id="722753"/>
    <lineage>
        <taxon>Eukaryota</taxon>
        <taxon>Sar</taxon>
        <taxon>Stramenopiles</taxon>
        <taxon>Ochrophyta</taxon>
        <taxon>Bolidophyceae</taxon>
        <taxon>Parmales</taxon>
        <taxon>Triparmaceae</taxon>
        <taxon>Triparma</taxon>
    </lineage>
</organism>
<reference evidence="4" key="1">
    <citation type="journal article" date="2023" name="Commun. Biol.">
        <title>Genome analysis of Parmales, the sister group of diatoms, reveals the evolutionary specialization of diatoms from phago-mixotrophs to photoautotrophs.</title>
        <authorList>
            <person name="Ban H."/>
            <person name="Sato S."/>
            <person name="Yoshikawa S."/>
            <person name="Yamada K."/>
            <person name="Nakamura Y."/>
            <person name="Ichinomiya M."/>
            <person name="Sato N."/>
            <person name="Blanc-Mathieu R."/>
            <person name="Endo H."/>
            <person name="Kuwata A."/>
            <person name="Ogata H."/>
        </authorList>
    </citation>
    <scope>NUCLEOTIDE SEQUENCE [LARGE SCALE GENOMIC DNA]</scope>
</reference>
<dbReference type="Pfam" id="PF01789">
    <property type="entry name" value="PsbP"/>
    <property type="match status" value="1"/>
</dbReference>
<evidence type="ECO:0000313" key="3">
    <source>
        <dbReference type="EMBL" id="GMI40844.1"/>
    </source>
</evidence>
<dbReference type="InterPro" id="IPR002683">
    <property type="entry name" value="PsbP_C"/>
</dbReference>
<protein>
    <recommendedName>
        <fullName evidence="2">PsbP C-terminal domain-containing protein</fullName>
    </recommendedName>
</protein>
<dbReference type="SUPFAM" id="SSF55724">
    <property type="entry name" value="Mog1p/PsbP-like"/>
    <property type="match status" value="1"/>
</dbReference>
<feature type="chain" id="PRO_5040922506" description="PsbP C-terminal domain-containing protein" evidence="1">
    <location>
        <begin position="16"/>
        <end position="281"/>
    </location>
</feature>
<dbReference type="GO" id="GO:0005509">
    <property type="term" value="F:calcium ion binding"/>
    <property type="evidence" value="ECO:0007669"/>
    <property type="project" value="InterPro"/>
</dbReference>